<reference evidence="1 2" key="1">
    <citation type="submission" date="2018-03" db="EMBL/GenBank/DDBJ databases">
        <title>Pantoea intestinalis SRCM103226 isolated form the mealworm.</title>
        <authorList>
            <person name="Jeong D.-Y."/>
            <person name="Kim J.W."/>
        </authorList>
    </citation>
    <scope>NUCLEOTIDE SEQUENCE [LARGE SCALE GENOMIC DNA]</scope>
    <source>
        <strain evidence="1 2">SRCM103226</strain>
    </source>
</reference>
<proteinExistence type="predicted"/>
<evidence type="ECO:0000313" key="2">
    <source>
        <dbReference type="Proteomes" id="UP000464053"/>
    </source>
</evidence>
<accession>A0A6P1PU24</accession>
<gene>
    <name evidence="1" type="ORF">C7M51_00226</name>
</gene>
<dbReference type="AlphaFoldDB" id="A0A6P1PU24"/>
<name>A0A6P1PU24_9GAMM</name>
<dbReference type="Proteomes" id="UP000464053">
    <property type="component" value="Chromosome"/>
</dbReference>
<dbReference type="KEGG" id="mint:C7M51_00226"/>
<dbReference type="EMBL" id="CP028271">
    <property type="protein sequence ID" value="QHM69966.1"/>
    <property type="molecule type" value="Genomic_DNA"/>
</dbReference>
<protein>
    <submittedName>
        <fullName evidence="1">Uncharacterized protein</fullName>
    </submittedName>
</protein>
<keyword evidence="2" id="KW-1185">Reference proteome</keyword>
<evidence type="ECO:0000313" key="1">
    <source>
        <dbReference type="EMBL" id="QHM69966.1"/>
    </source>
</evidence>
<organism evidence="1 2">
    <name type="scientific">Mixta intestinalis</name>
    <dbReference type="NCBI Taxonomy" id="1615494"/>
    <lineage>
        <taxon>Bacteria</taxon>
        <taxon>Pseudomonadati</taxon>
        <taxon>Pseudomonadota</taxon>
        <taxon>Gammaproteobacteria</taxon>
        <taxon>Enterobacterales</taxon>
        <taxon>Erwiniaceae</taxon>
        <taxon>Mixta</taxon>
    </lineage>
</organism>
<sequence length="42" mass="4755">MNTCLDGEPEKVAFNKQFLNISAMKSIRKLHPKQGVTLHKSN</sequence>